<evidence type="ECO:0000313" key="5">
    <source>
        <dbReference type="EMBL" id="MCE7006347.1"/>
    </source>
</evidence>
<evidence type="ECO:0000256" key="3">
    <source>
        <dbReference type="ARBA" id="ARBA00023163"/>
    </source>
</evidence>
<dbReference type="Gene3D" id="3.30.450.40">
    <property type="match status" value="1"/>
</dbReference>
<dbReference type="PROSITE" id="PS51078">
    <property type="entry name" value="ICLR_ED"/>
    <property type="match status" value="1"/>
</dbReference>
<keyword evidence="1" id="KW-0805">Transcription regulation</keyword>
<reference evidence="5 6" key="1">
    <citation type="submission" date="2021-12" db="EMBL/GenBank/DDBJ databases">
        <title>Genome sequence of Kibdelosporangium philippinense ATCC 49844.</title>
        <authorList>
            <person name="Fedorov E.A."/>
            <person name="Omeragic M."/>
            <person name="Shalygina K.F."/>
            <person name="Maclea K.S."/>
        </authorList>
    </citation>
    <scope>NUCLEOTIDE SEQUENCE [LARGE SCALE GENOMIC DNA]</scope>
    <source>
        <strain evidence="5 6">ATCC 49844</strain>
    </source>
</reference>
<evidence type="ECO:0000259" key="4">
    <source>
        <dbReference type="PROSITE" id="PS51078"/>
    </source>
</evidence>
<evidence type="ECO:0000256" key="2">
    <source>
        <dbReference type="ARBA" id="ARBA00023125"/>
    </source>
</evidence>
<protein>
    <submittedName>
        <fullName evidence="5">IclR family transcriptional regulator</fullName>
    </submittedName>
</protein>
<dbReference type="Pfam" id="PF01614">
    <property type="entry name" value="IclR_C"/>
    <property type="match status" value="1"/>
</dbReference>
<dbReference type="Gene3D" id="1.10.10.10">
    <property type="entry name" value="Winged helix-like DNA-binding domain superfamily/Winged helix DNA-binding domain"/>
    <property type="match status" value="1"/>
</dbReference>
<keyword evidence="2" id="KW-0238">DNA-binding</keyword>
<name>A0ABS8ZFP4_9PSEU</name>
<dbReference type="SUPFAM" id="SSF55781">
    <property type="entry name" value="GAF domain-like"/>
    <property type="match status" value="1"/>
</dbReference>
<dbReference type="InterPro" id="IPR050707">
    <property type="entry name" value="HTH_MetabolicPath_Reg"/>
</dbReference>
<feature type="domain" description="IclR-ED" evidence="4">
    <location>
        <begin position="67"/>
        <end position="247"/>
    </location>
</feature>
<evidence type="ECO:0000313" key="6">
    <source>
        <dbReference type="Proteomes" id="UP001521150"/>
    </source>
</evidence>
<dbReference type="InterPro" id="IPR036388">
    <property type="entry name" value="WH-like_DNA-bd_sf"/>
</dbReference>
<dbReference type="PANTHER" id="PTHR30136">
    <property type="entry name" value="HELIX-TURN-HELIX TRANSCRIPTIONAL REGULATOR, ICLR FAMILY"/>
    <property type="match status" value="1"/>
</dbReference>
<sequence length="247" mass="26599">MSTALTALRVLDEVAQLQPVGVTTIAERMQMPKSSAQRALKALEASGWIRQTGPGKGKGKGWVLTTKAIDIAQRVAADVGVREVARDILTELRDATGESVHLVIREGNEVVIIDVVETVNPTRIYIPLGTRSPLHATATGKALLAHMEEPLRSEILASGLPRLTDSTITDPAHLDAELRGIRVDGKCAVVKGELREDIGSIARPVFSRSGMVVCAISVFVPMYRFPADEGRICQALTHAARQISARL</sequence>
<comment type="caution">
    <text evidence="5">The sequence shown here is derived from an EMBL/GenBank/DDBJ whole genome shotgun (WGS) entry which is preliminary data.</text>
</comment>
<organism evidence="5 6">
    <name type="scientific">Kibdelosporangium philippinense</name>
    <dbReference type="NCBI Taxonomy" id="211113"/>
    <lineage>
        <taxon>Bacteria</taxon>
        <taxon>Bacillati</taxon>
        <taxon>Actinomycetota</taxon>
        <taxon>Actinomycetes</taxon>
        <taxon>Pseudonocardiales</taxon>
        <taxon>Pseudonocardiaceae</taxon>
        <taxon>Kibdelosporangium</taxon>
    </lineage>
</organism>
<keyword evidence="6" id="KW-1185">Reference proteome</keyword>
<dbReference type="RefSeq" id="WP_233727837.1">
    <property type="nucleotide sequence ID" value="NZ_JAJVCN010000002.1"/>
</dbReference>
<dbReference type="InterPro" id="IPR014757">
    <property type="entry name" value="Tscrpt_reg_IclR_C"/>
</dbReference>
<evidence type="ECO:0000256" key="1">
    <source>
        <dbReference type="ARBA" id="ARBA00023015"/>
    </source>
</evidence>
<dbReference type="SMART" id="SM00346">
    <property type="entry name" value="HTH_ICLR"/>
    <property type="match status" value="1"/>
</dbReference>
<dbReference type="EMBL" id="JAJVCN010000002">
    <property type="protein sequence ID" value="MCE7006347.1"/>
    <property type="molecule type" value="Genomic_DNA"/>
</dbReference>
<dbReference type="Pfam" id="PF09339">
    <property type="entry name" value="HTH_IclR"/>
    <property type="match status" value="1"/>
</dbReference>
<dbReference type="InterPro" id="IPR005471">
    <property type="entry name" value="Tscrpt_reg_IclR_N"/>
</dbReference>
<dbReference type="Proteomes" id="UP001521150">
    <property type="component" value="Unassembled WGS sequence"/>
</dbReference>
<dbReference type="InterPro" id="IPR029016">
    <property type="entry name" value="GAF-like_dom_sf"/>
</dbReference>
<dbReference type="SUPFAM" id="SSF46785">
    <property type="entry name" value="Winged helix' DNA-binding domain"/>
    <property type="match status" value="1"/>
</dbReference>
<dbReference type="PANTHER" id="PTHR30136:SF24">
    <property type="entry name" value="HTH-TYPE TRANSCRIPTIONAL REPRESSOR ALLR"/>
    <property type="match status" value="1"/>
</dbReference>
<accession>A0ABS8ZFP4</accession>
<dbReference type="InterPro" id="IPR036390">
    <property type="entry name" value="WH_DNA-bd_sf"/>
</dbReference>
<gene>
    <name evidence="5" type="ORF">LWC34_26445</name>
</gene>
<keyword evidence="3" id="KW-0804">Transcription</keyword>
<proteinExistence type="predicted"/>